<evidence type="ECO:0000259" key="3">
    <source>
        <dbReference type="Pfam" id="PF09423"/>
    </source>
</evidence>
<evidence type="ECO:0000256" key="1">
    <source>
        <dbReference type="ARBA" id="ARBA00022729"/>
    </source>
</evidence>
<dbReference type="InterPro" id="IPR008963">
    <property type="entry name" value="Purple_acid_Pase-like_N"/>
</dbReference>
<accession>A0A517T1A4</accession>
<feature type="chain" id="PRO_5021715553" evidence="2">
    <location>
        <begin position="31"/>
        <end position="650"/>
    </location>
</feature>
<sequence length="650" mass="73599" precursor="true">MTLRVSLLASLLLALTIALPGGLTVNHCWAQSATDSPIHHVGDPQDKTIAIAVNRDPIRLTHGPMLGQPSATSMHVWARTSNPGQFTVRYGVAADQLTQQSQPGITSLSHDNTGVVQLHGLTPDTKYHYQVWVNERPHGLPASFRTLPNAESSRNEQYNPEGLFNFRFQIGSCANQNPLHGIGHRAPTYEHLNQDWADKVHFHIMNGDWLYEELRNYPPEAWRLVQGADRVPRVVDIAPTIVGVWENYKLYLDRGNDLAKWHRHVPSYFTFDDHELVNDIWGSAETGKRHRRTVFRDIGTQAWFDYLGWANPTEYQHPVHFGKATMVAGSDLLHDSEADFTKMPLDEMGTLHVHWGTTTAGVNDITLDDDSGHKNSYVYDIAEVVDEHTLRLHMPAKVSDTGISYSIGRRSYGKKRVGNCEFYFVDTRGDRDMHDVKDRGKPGVSMLGKPQREWLLRSMKESDADFFFVISTVPFMIPHSGAGGFEADNANKEEAWTGFFDEREALIDEWETIGKRVFVMTGDLHNSFAIKVTDNVYEFCCGPHNSVNHVPVNDESDRPATGKFKFGPRECDILWSSYILPDLPRLERLYPHFCVVQVNNVFNMPQQLGGKRLVAYPHPQVVFQYFDGRTGELAYAHSIVLPRKEDAPSK</sequence>
<gene>
    <name evidence="5" type="ORF">SV7mr_46970</name>
</gene>
<dbReference type="InterPro" id="IPR038607">
    <property type="entry name" value="PhoD-like_sf"/>
</dbReference>
<evidence type="ECO:0000313" key="5">
    <source>
        <dbReference type="EMBL" id="QDT62150.1"/>
    </source>
</evidence>
<dbReference type="Pfam" id="PF09423">
    <property type="entry name" value="PhoD"/>
    <property type="match status" value="2"/>
</dbReference>
<feature type="domain" description="DUF7800" evidence="4">
    <location>
        <begin position="59"/>
        <end position="137"/>
    </location>
</feature>
<evidence type="ECO:0000256" key="2">
    <source>
        <dbReference type="SAM" id="SignalP"/>
    </source>
</evidence>
<dbReference type="Gene3D" id="2.60.40.380">
    <property type="entry name" value="Purple acid phosphatase-like, N-terminal"/>
    <property type="match status" value="1"/>
</dbReference>
<keyword evidence="1 2" id="KW-0732">Signal</keyword>
<dbReference type="SUPFAM" id="SSF56300">
    <property type="entry name" value="Metallo-dependent phosphatases"/>
    <property type="match status" value="1"/>
</dbReference>
<feature type="domain" description="PhoD-like phosphatase metallophosphatase" evidence="3">
    <location>
        <begin position="171"/>
        <end position="307"/>
    </location>
</feature>
<dbReference type="AlphaFoldDB" id="A0A517T1A4"/>
<dbReference type="RefSeq" id="WP_145276717.1">
    <property type="nucleotide sequence ID" value="NZ_CP036272.1"/>
</dbReference>
<feature type="signal peptide" evidence="2">
    <location>
        <begin position="1"/>
        <end position="30"/>
    </location>
</feature>
<dbReference type="InterPro" id="IPR056702">
    <property type="entry name" value="DUF7800"/>
</dbReference>
<dbReference type="InterPro" id="IPR029052">
    <property type="entry name" value="Metallo-depent_PP-like"/>
</dbReference>
<organism evidence="5 6">
    <name type="scientific">Stieleria bergensis</name>
    <dbReference type="NCBI Taxonomy" id="2528025"/>
    <lineage>
        <taxon>Bacteria</taxon>
        <taxon>Pseudomonadati</taxon>
        <taxon>Planctomycetota</taxon>
        <taxon>Planctomycetia</taxon>
        <taxon>Pirellulales</taxon>
        <taxon>Pirellulaceae</taxon>
        <taxon>Stieleria</taxon>
    </lineage>
</organism>
<dbReference type="InterPro" id="IPR052900">
    <property type="entry name" value="Phospholipid_Metab_Enz"/>
</dbReference>
<evidence type="ECO:0000313" key="6">
    <source>
        <dbReference type="Proteomes" id="UP000315003"/>
    </source>
</evidence>
<dbReference type="PANTHER" id="PTHR43606:SF2">
    <property type="entry name" value="ALKALINE PHOSPHATASE FAMILY PROTEIN (AFU_ORTHOLOGUE AFUA_5G03860)"/>
    <property type="match status" value="1"/>
</dbReference>
<dbReference type="GO" id="GO:0003993">
    <property type="term" value="F:acid phosphatase activity"/>
    <property type="evidence" value="ECO:0007669"/>
    <property type="project" value="InterPro"/>
</dbReference>
<evidence type="ECO:0000259" key="4">
    <source>
        <dbReference type="Pfam" id="PF25077"/>
    </source>
</evidence>
<dbReference type="SUPFAM" id="SSF49363">
    <property type="entry name" value="Purple acid phosphatase, N-terminal domain"/>
    <property type="match status" value="1"/>
</dbReference>
<dbReference type="EMBL" id="CP036272">
    <property type="protein sequence ID" value="QDT62150.1"/>
    <property type="molecule type" value="Genomic_DNA"/>
</dbReference>
<dbReference type="Pfam" id="PF25077">
    <property type="entry name" value="DUF7800"/>
    <property type="match status" value="1"/>
</dbReference>
<keyword evidence="6" id="KW-1185">Reference proteome</keyword>
<dbReference type="GO" id="GO:0046872">
    <property type="term" value="F:metal ion binding"/>
    <property type="evidence" value="ECO:0007669"/>
    <property type="project" value="InterPro"/>
</dbReference>
<dbReference type="OrthoDB" id="224727at2"/>
<reference evidence="5 6" key="1">
    <citation type="submission" date="2019-02" db="EMBL/GenBank/DDBJ databases">
        <title>Deep-cultivation of Planctomycetes and their phenomic and genomic characterization uncovers novel biology.</title>
        <authorList>
            <person name="Wiegand S."/>
            <person name="Jogler M."/>
            <person name="Boedeker C."/>
            <person name="Pinto D."/>
            <person name="Vollmers J."/>
            <person name="Rivas-Marin E."/>
            <person name="Kohn T."/>
            <person name="Peeters S.H."/>
            <person name="Heuer A."/>
            <person name="Rast P."/>
            <person name="Oberbeckmann S."/>
            <person name="Bunk B."/>
            <person name="Jeske O."/>
            <person name="Meyerdierks A."/>
            <person name="Storesund J.E."/>
            <person name="Kallscheuer N."/>
            <person name="Luecker S."/>
            <person name="Lage O.M."/>
            <person name="Pohl T."/>
            <person name="Merkel B.J."/>
            <person name="Hornburger P."/>
            <person name="Mueller R.-W."/>
            <person name="Bruemmer F."/>
            <person name="Labrenz M."/>
            <person name="Spormann A.M."/>
            <person name="Op den Camp H."/>
            <person name="Overmann J."/>
            <person name="Amann R."/>
            <person name="Jetten M.S.M."/>
            <person name="Mascher T."/>
            <person name="Medema M.H."/>
            <person name="Devos D.P."/>
            <person name="Kaster A.-K."/>
            <person name="Ovreas L."/>
            <person name="Rohde M."/>
            <person name="Galperin M.Y."/>
            <person name="Jogler C."/>
        </authorList>
    </citation>
    <scope>NUCLEOTIDE SEQUENCE [LARGE SCALE GENOMIC DNA]</scope>
    <source>
        <strain evidence="5 6">SV_7m_r</strain>
    </source>
</reference>
<dbReference type="InterPro" id="IPR018946">
    <property type="entry name" value="PhoD-like_MPP"/>
</dbReference>
<name>A0A517T1A4_9BACT</name>
<dbReference type="PANTHER" id="PTHR43606">
    <property type="entry name" value="PHOSPHATASE, PUTATIVE (AFU_ORTHOLOGUE AFUA_6G08710)-RELATED"/>
    <property type="match status" value="1"/>
</dbReference>
<dbReference type="Proteomes" id="UP000315003">
    <property type="component" value="Chromosome"/>
</dbReference>
<dbReference type="Gene3D" id="3.60.21.70">
    <property type="entry name" value="PhoD-like phosphatase"/>
    <property type="match status" value="1"/>
</dbReference>
<feature type="domain" description="PhoD-like phosphatase metallophosphatase" evidence="3">
    <location>
        <begin position="407"/>
        <end position="554"/>
    </location>
</feature>
<proteinExistence type="predicted"/>
<protein>
    <submittedName>
        <fullName evidence="5">PhoD-like phosphatase</fullName>
    </submittedName>
</protein>